<name>A0ACD0NPJ8_9BASI</name>
<keyword evidence="2" id="KW-1185">Reference proteome</keyword>
<sequence length="469" mass="49947">MDYSYNISSSGVPKCHSQETFKPLLKQLVRATSSPPSSSSSSTNTPEPILSDSQLVDLFEHLADPNFTTHPENHAQIGSALTSLRLTELDKRSQTFAIASRIFLQSCIPVEVPPLEKSLGSPPPASAAATSDHDGLGREPTYEGALDLVGTGGDGHDTFNVSTTAAMVAAGVPGVRVCKHGAKASSSTSGSADLLLSLGIPLLHLPPKSLPKLLPRSKFSFLFAQLYHPALAPLGPIRKSLGFPTIFNILGPLINPARPKRCVLGVHSHYLGRSYAEALRTGGVERAWVVCGKEGLDEISPEGETDVWELKGGEIKEFTISPADFGVPAHPLKHVGSQTSKENASIVLHLFGERDARGRKGESAEGNEEDEIGFSPEPLPSPLPPHSSALQDAETKDLPEVPKGVRMKALEDYTVLQASALLYIGGFGSDLKECASLARESMRGGGALEALRSFRREALQAVESSSNRD</sequence>
<dbReference type="EMBL" id="KZ820353">
    <property type="protein sequence ID" value="PWN47728.1"/>
    <property type="molecule type" value="Genomic_DNA"/>
</dbReference>
<reference evidence="1 2" key="1">
    <citation type="journal article" date="2018" name="Mol. Biol. Evol.">
        <title>Broad Genomic Sampling Reveals a Smut Pathogenic Ancestry of the Fungal Clade Ustilaginomycotina.</title>
        <authorList>
            <person name="Kijpornyongpan T."/>
            <person name="Mondo S.J."/>
            <person name="Barry K."/>
            <person name="Sandor L."/>
            <person name="Lee J."/>
            <person name="Lipzen A."/>
            <person name="Pangilinan J."/>
            <person name="LaButti K."/>
            <person name="Hainaut M."/>
            <person name="Henrissat B."/>
            <person name="Grigoriev I.V."/>
            <person name="Spatafora J.W."/>
            <person name="Aime M.C."/>
        </authorList>
    </citation>
    <scope>NUCLEOTIDE SEQUENCE [LARGE SCALE GENOMIC DNA]</scope>
    <source>
        <strain evidence="1 2">SA 807</strain>
    </source>
</reference>
<gene>
    <name evidence="1" type="ORF">IE53DRAFT_334955</name>
</gene>
<evidence type="ECO:0000313" key="2">
    <source>
        <dbReference type="Proteomes" id="UP000245626"/>
    </source>
</evidence>
<accession>A0ACD0NPJ8</accession>
<dbReference type="Proteomes" id="UP000245626">
    <property type="component" value="Unassembled WGS sequence"/>
</dbReference>
<proteinExistence type="predicted"/>
<protein>
    <submittedName>
        <fullName evidence="1">Uncharacterized protein</fullName>
    </submittedName>
</protein>
<organism evidence="1 2">
    <name type="scientific">Violaceomyces palustris</name>
    <dbReference type="NCBI Taxonomy" id="1673888"/>
    <lineage>
        <taxon>Eukaryota</taxon>
        <taxon>Fungi</taxon>
        <taxon>Dikarya</taxon>
        <taxon>Basidiomycota</taxon>
        <taxon>Ustilaginomycotina</taxon>
        <taxon>Ustilaginomycetes</taxon>
        <taxon>Violaceomycetales</taxon>
        <taxon>Violaceomycetaceae</taxon>
        <taxon>Violaceomyces</taxon>
    </lineage>
</organism>
<evidence type="ECO:0000313" key="1">
    <source>
        <dbReference type="EMBL" id="PWN47728.1"/>
    </source>
</evidence>